<gene>
    <name evidence="3" type="ORF">NY014_02115</name>
</gene>
<evidence type="ECO:0000256" key="1">
    <source>
        <dbReference type="SAM" id="Coils"/>
    </source>
</evidence>
<protein>
    <submittedName>
        <fullName evidence="3">TolC family protein</fullName>
    </submittedName>
</protein>
<comment type="caution">
    <text evidence="3">The sequence shown here is derived from an EMBL/GenBank/DDBJ whole genome shotgun (WGS) entry which is preliminary data.</text>
</comment>
<keyword evidence="4" id="KW-1185">Reference proteome</keyword>
<keyword evidence="2" id="KW-0732">Signal</keyword>
<proteinExistence type="predicted"/>
<reference evidence="3 4" key="1">
    <citation type="submission" date="2022-08" db="EMBL/GenBank/DDBJ databases">
        <title>Algoriphagus sp. CAU 1643 isolated from mud.</title>
        <authorList>
            <person name="Kim W."/>
        </authorList>
    </citation>
    <scope>NUCLEOTIDE SEQUENCE [LARGE SCALE GENOMIC DNA]</scope>
    <source>
        <strain evidence="3 4">CAU 1643</strain>
    </source>
</reference>
<dbReference type="SUPFAM" id="SSF56954">
    <property type="entry name" value="Outer membrane efflux proteins (OEP)"/>
    <property type="match status" value="1"/>
</dbReference>
<dbReference type="InterPro" id="IPR010131">
    <property type="entry name" value="MdtP/NodT-like"/>
</dbReference>
<dbReference type="PANTHER" id="PTHR30203">
    <property type="entry name" value="OUTER MEMBRANE CATION EFFLUX PROTEIN"/>
    <property type="match status" value="1"/>
</dbReference>
<dbReference type="EMBL" id="JANWGH010000001">
    <property type="protein sequence ID" value="MCS5489205.1"/>
    <property type="molecule type" value="Genomic_DNA"/>
</dbReference>
<name>A0ABT2G5B0_9BACT</name>
<evidence type="ECO:0000256" key="2">
    <source>
        <dbReference type="SAM" id="SignalP"/>
    </source>
</evidence>
<dbReference type="PANTHER" id="PTHR30203:SF24">
    <property type="entry name" value="BLR4935 PROTEIN"/>
    <property type="match status" value="1"/>
</dbReference>
<organism evidence="3 4">
    <name type="scientific">Algoriphagus limi</name>
    <dbReference type="NCBI Taxonomy" id="2975273"/>
    <lineage>
        <taxon>Bacteria</taxon>
        <taxon>Pseudomonadati</taxon>
        <taxon>Bacteroidota</taxon>
        <taxon>Cytophagia</taxon>
        <taxon>Cytophagales</taxon>
        <taxon>Cyclobacteriaceae</taxon>
        <taxon>Algoriphagus</taxon>
    </lineage>
</organism>
<accession>A0ABT2G5B0</accession>
<dbReference type="RefSeq" id="WP_259412881.1">
    <property type="nucleotide sequence ID" value="NZ_JANWGH010000001.1"/>
</dbReference>
<dbReference type="Proteomes" id="UP001206788">
    <property type="component" value="Unassembled WGS sequence"/>
</dbReference>
<feature type="coiled-coil region" evidence="1">
    <location>
        <begin position="347"/>
        <end position="381"/>
    </location>
</feature>
<keyword evidence="1" id="KW-0175">Coiled coil</keyword>
<evidence type="ECO:0000313" key="4">
    <source>
        <dbReference type="Proteomes" id="UP001206788"/>
    </source>
</evidence>
<feature type="signal peptide" evidence="2">
    <location>
        <begin position="1"/>
        <end position="22"/>
    </location>
</feature>
<dbReference type="Gene3D" id="1.20.1600.10">
    <property type="entry name" value="Outer membrane efflux proteins (OEP)"/>
    <property type="match status" value="1"/>
</dbReference>
<feature type="chain" id="PRO_5045052575" evidence="2">
    <location>
        <begin position="23"/>
        <end position="432"/>
    </location>
</feature>
<sequence length="432" mass="49531">MRKKILFFILFAVSWSFSPAQSLDDYLVLAGENNPELKAFYQEYLAALEKAPQVGTLPDPELNAGIFFSPMERFMGNQVADIRLMQMFPWFGTLGTRKEAANLQAEARYHLFLDAKNKLFFEVKSTWFELYRIQKEIEINRENLEYLKEYERLALVKYSSSSNQSSSTDMSMSKAGSGTQMSDILRIRMQQLELNNSILTLEDELIPLQIKFNQLLNRDIHAKISSLDTLEPTELLTDKLVLLDSIQANNPILANFDAQYAALEQEERMARLEGRPMLGAGIDYMPFQPRPEGNMMMGGRDMIMPMVSITLPIYRKKTDSKIKETELLREATLLRKEKEQNMLAMEWANAIRDLENANRKIELYQEQKEIAEQTLKLLTTSLTANGNGLEDVLAVQQQLLDFQLKEINAVVMQHQSLAKLESLLSNDISSLN</sequence>
<evidence type="ECO:0000313" key="3">
    <source>
        <dbReference type="EMBL" id="MCS5489205.1"/>
    </source>
</evidence>